<feature type="region of interest" description="Disordered" evidence="1">
    <location>
        <begin position="327"/>
        <end position="368"/>
    </location>
</feature>
<sequence>MAPTVVLHLISAGERCFAKSFAEKWQEYGYVPLRVLGMEAAAEVEEQIRARFWKCKSTQTGLMSTAIRLRDMGDPVKKSLSTILEAARADDLDLLELNTAERSLPVYVDFKRKSESDGEARASVKAPEIASDDEEATATAVCKGNSGSRGTKPRQGISAHGRSVMAQWFPRDTAGAFHRRTVEGVPKAWFEGMVSLVQLTMQEQGMPVDSRPVIRHCMSRYKLKAPALEQLARDGKRWKEDNDATLAAGRIPERLASANGEAMQKGFIQAKGTHRDMQALLTSSASAQTPAKGTRTRNRYLQAPKKPVGKDRTIQGSKRVKPEGALFHSSSQVTARCRENDKEDAGARAKAGQSTKAARKRTDSASVGLLRQPSLTQEYLASKFGHKEATKVAGQGHVLAIELSGDHEGGQSEKQLTSETVFIDPIVKDEDPDAAYHATHEQDLQLLPAVTEEAARADLFRATLFWAGEELADVGGGRFYPCRYVREEGDESLEDWTQKEAQGTMPEGEYEVVAIVDERRCPHGGMSEFIVKWKGYELNAEQWLPYDMLAFTKAMYAWTQKLAADMQWHASSRAE</sequence>
<dbReference type="Gene3D" id="2.40.50.40">
    <property type="match status" value="1"/>
</dbReference>
<dbReference type="EMBL" id="CAXHTA020000012">
    <property type="protein sequence ID" value="CAL5225466.1"/>
    <property type="molecule type" value="Genomic_DNA"/>
</dbReference>
<comment type="caution">
    <text evidence="3">The sequence shown here is derived from an EMBL/GenBank/DDBJ whole genome shotgun (WGS) entry which is preliminary data.</text>
</comment>
<accession>A0ABP1FZZ1</accession>
<evidence type="ECO:0000313" key="3">
    <source>
        <dbReference type="EMBL" id="CAL5225466.1"/>
    </source>
</evidence>
<dbReference type="Proteomes" id="UP001497392">
    <property type="component" value="Unassembled WGS sequence"/>
</dbReference>
<feature type="domain" description="Chromo" evidence="2">
    <location>
        <begin position="510"/>
        <end position="561"/>
    </location>
</feature>
<dbReference type="InterPro" id="IPR000953">
    <property type="entry name" value="Chromo/chromo_shadow_dom"/>
</dbReference>
<dbReference type="InterPro" id="IPR016197">
    <property type="entry name" value="Chromo-like_dom_sf"/>
</dbReference>
<evidence type="ECO:0000259" key="2">
    <source>
        <dbReference type="PROSITE" id="PS50013"/>
    </source>
</evidence>
<dbReference type="CDD" id="cd00024">
    <property type="entry name" value="CD_CSD"/>
    <property type="match status" value="1"/>
</dbReference>
<proteinExistence type="predicted"/>
<keyword evidence="4" id="KW-1185">Reference proteome</keyword>
<dbReference type="PROSITE" id="PS50013">
    <property type="entry name" value="CHROMO_2"/>
    <property type="match status" value="1"/>
</dbReference>
<name>A0ABP1FZZ1_9CHLO</name>
<organism evidence="3 4">
    <name type="scientific">Coccomyxa viridis</name>
    <dbReference type="NCBI Taxonomy" id="1274662"/>
    <lineage>
        <taxon>Eukaryota</taxon>
        <taxon>Viridiplantae</taxon>
        <taxon>Chlorophyta</taxon>
        <taxon>core chlorophytes</taxon>
        <taxon>Trebouxiophyceae</taxon>
        <taxon>Trebouxiophyceae incertae sedis</taxon>
        <taxon>Coccomyxaceae</taxon>
        <taxon>Coccomyxa</taxon>
    </lineage>
</organism>
<dbReference type="SUPFAM" id="SSF54160">
    <property type="entry name" value="Chromo domain-like"/>
    <property type="match status" value="1"/>
</dbReference>
<reference evidence="3 4" key="1">
    <citation type="submission" date="2024-06" db="EMBL/GenBank/DDBJ databases">
        <authorList>
            <person name="Kraege A."/>
            <person name="Thomma B."/>
        </authorList>
    </citation>
    <scope>NUCLEOTIDE SEQUENCE [LARGE SCALE GENOMIC DNA]</scope>
</reference>
<evidence type="ECO:0000313" key="4">
    <source>
        <dbReference type="Proteomes" id="UP001497392"/>
    </source>
</evidence>
<gene>
    <name evidence="3" type="primary">g8287</name>
    <name evidence="3" type="ORF">VP750_LOCUS7125</name>
</gene>
<evidence type="ECO:0000256" key="1">
    <source>
        <dbReference type="SAM" id="MobiDB-lite"/>
    </source>
</evidence>
<feature type="compositionally biased region" description="Basic and acidic residues" evidence="1">
    <location>
        <begin position="336"/>
        <end position="347"/>
    </location>
</feature>
<protein>
    <submittedName>
        <fullName evidence="3">G8287 protein</fullName>
    </submittedName>
</protein>